<dbReference type="RefSeq" id="WP_008727636.1">
    <property type="nucleotide sequence ID" value="NZ_JQIF01000023.1"/>
</dbReference>
<proteinExistence type="predicted"/>
<comment type="caution">
    <text evidence="1">The sequence shown here is derived from an EMBL/GenBank/DDBJ whole genome shotgun (WGS) entry which is preliminary data.</text>
</comment>
<dbReference type="AlphaFoldDB" id="A0A099I909"/>
<reference evidence="1 2" key="1">
    <citation type="submission" date="2014-08" db="EMBL/GenBank/DDBJ databases">
        <title>Clostridium innocuum, an unnegligible vancomycin-resistant pathogen causing extra-intestinal infections.</title>
        <authorList>
            <person name="Feng Y."/>
            <person name="Chiu C.-H."/>
        </authorList>
    </citation>
    <scope>NUCLEOTIDE SEQUENCE [LARGE SCALE GENOMIC DNA]</scope>
    <source>
        <strain evidence="1 2">AN88</strain>
    </source>
</reference>
<name>A0A099I909_CLOIN</name>
<accession>A0A099I909</accession>
<sequence length="234" mass="27110">MYHMFLNDECSETLRLYVVKRPDVPSPQKRYNEKGLPGRDGKLYEDTGYYEDITISVELNYMTSPDNWNNVWRMAKRWLLTSVGKRLSFSDDRSVYYRIKKVEVSTNARNSLRIGRFTVSLTLDPYTYLLSGIQLYDPQQIKDNPYEETTPVYFIKGEGVCTLTVNGHAIKANVGQNLTIDTYRRIAYRSDGTLHNTAISGNYEDMLLIEGENKISISEPEKFALTIQPNWRCI</sequence>
<dbReference type="EMBL" id="JQIF01000023">
    <property type="protein sequence ID" value="KGJ54071.1"/>
    <property type="molecule type" value="Genomic_DNA"/>
</dbReference>
<dbReference type="InterPro" id="IPR006520">
    <property type="entry name" value="Dit_BPSPP_N"/>
</dbReference>
<protein>
    <submittedName>
        <fullName evidence="1">Phage tail protein</fullName>
    </submittedName>
</protein>
<dbReference type="Gene3D" id="2.40.30.200">
    <property type="match status" value="1"/>
</dbReference>
<evidence type="ECO:0000313" key="2">
    <source>
        <dbReference type="Proteomes" id="UP000030008"/>
    </source>
</evidence>
<organism evidence="1 2">
    <name type="scientific">Clostridium innocuum</name>
    <dbReference type="NCBI Taxonomy" id="1522"/>
    <lineage>
        <taxon>Bacteria</taxon>
        <taxon>Bacillati</taxon>
        <taxon>Bacillota</taxon>
        <taxon>Clostridia</taxon>
        <taxon>Eubacteriales</taxon>
        <taxon>Clostridiaceae</taxon>
        <taxon>Clostridium</taxon>
    </lineage>
</organism>
<dbReference type="NCBIfam" id="TIGR01633">
    <property type="entry name" value="phi3626_gp14_N"/>
    <property type="match status" value="1"/>
</dbReference>
<gene>
    <name evidence="1" type="ORF">CIAN88_05880</name>
</gene>
<dbReference type="Proteomes" id="UP000030008">
    <property type="component" value="Unassembled WGS sequence"/>
</dbReference>
<evidence type="ECO:0000313" key="1">
    <source>
        <dbReference type="EMBL" id="KGJ54071.1"/>
    </source>
</evidence>